<dbReference type="InterPro" id="IPR000182">
    <property type="entry name" value="GNAT_dom"/>
</dbReference>
<keyword evidence="2" id="KW-0687">Ribonucleoprotein</keyword>
<evidence type="ECO:0000259" key="1">
    <source>
        <dbReference type="PROSITE" id="PS51186"/>
    </source>
</evidence>
<dbReference type="GO" id="GO:0008999">
    <property type="term" value="F:protein-N-terminal-alanine acetyltransferase activity"/>
    <property type="evidence" value="ECO:0007669"/>
    <property type="project" value="TreeGrafter"/>
</dbReference>
<protein>
    <submittedName>
        <fullName evidence="2">Acetyltransferase, ribosomal protein N-acetylase</fullName>
    </submittedName>
</protein>
<dbReference type="SUPFAM" id="SSF55729">
    <property type="entry name" value="Acyl-CoA N-acyltransferases (Nat)"/>
    <property type="match status" value="1"/>
</dbReference>
<organism evidence="2 3">
    <name type="scientific">Actinoalloteichus hymeniacidonis</name>
    <dbReference type="NCBI Taxonomy" id="340345"/>
    <lineage>
        <taxon>Bacteria</taxon>
        <taxon>Bacillati</taxon>
        <taxon>Actinomycetota</taxon>
        <taxon>Actinomycetes</taxon>
        <taxon>Pseudonocardiales</taxon>
        <taxon>Pseudonocardiaceae</taxon>
        <taxon>Actinoalloteichus</taxon>
    </lineage>
</organism>
<feature type="domain" description="N-acetyltransferase" evidence="1">
    <location>
        <begin position="18"/>
        <end position="181"/>
    </location>
</feature>
<dbReference type="RefSeq" id="WP_069846163.1">
    <property type="nucleotide sequence ID" value="NZ_CP014859.1"/>
</dbReference>
<dbReference type="Pfam" id="PF13302">
    <property type="entry name" value="Acetyltransf_3"/>
    <property type="match status" value="1"/>
</dbReference>
<dbReference type="PANTHER" id="PTHR43441">
    <property type="entry name" value="RIBOSOMAL-PROTEIN-SERINE ACETYLTRANSFERASE"/>
    <property type="match status" value="1"/>
</dbReference>
<proteinExistence type="predicted"/>
<evidence type="ECO:0000313" key="3">
    <source>
        <dbReference type="Proteomes" id="UP000095210"/>
    </source>
</evidence>
<dbReference type="AlphaFoldDB" id="A0AAC9MVK0"/>
<dbReference type="InterPro" id="IPR016181">
    <property type="entry name" value="Acyl_CoA_acyltransferase"/>
</dbReference>
<dbReference type="InterPro" id="IPR051908">
    <property type="entry name" value="Ribosomal_N-acetyltransferase"/>
</dbReference>
<dbReference type="PANTHER" id="PTHR43441:SF10">
    <property type="entry name" value="ACETYLTRANSFERASE"/>
    <property type="match status" value="1"/>
</dbReference>
<keyword evidence="3" id="KW-1185">Reference proteome</keyword>
<keyword evidence="2" id="KW-0689">Ribosomal protein</keyword>
<name>A0AAC9MVK0_9PSEU</name>
<dbReference type="KEGG" id="ahm:TL08_02100"/>
<dbReference type="Gene3D" id="3.40.630.30">
    <property type="match status" value="1"/>
</dbReference>
<dbReference type="GO" id="GO:1990189">
    <property type="term" value="F:protein N-terminal-serine acetyltransferase activity"/>
    <property type="evidence" value="ECO:0007669"/>
    <property type="project" value="TreeGrafter"/>
</dbReference>
<accession>A0AAC9MVK0</accession>
<dbReference type="PROSITE" id="PS51186">
    <property type="entry name" value="GNAT"/>
    <property type="match status" value="1"/>
</dbReference>
<dbReference type="GO" id="GO:0005840">
    <property type="term" value="C:ribosome"/>
    <property type="evidence" value="ECO:0007669"/>
    <property type="project" value="UniProtKB-KW"/>
</dbReference>
<sequence>MSRADVFRDQSTLIGSMVRLEPQTERHFDGIWAMLADEESKKLTGTHRTFTEDEIRNWLRTRADHHDRADWAVVRREDDRVLGEVVLNDLDPDNDSASFRIGLGGPGAIGRGHGTEATRLVLAYAFDVVGLHRLELEVFDFNTRARHVYEKCGFVVEGVRRQALKWDGERHDALVMAVLATDPRPRPAGAA</sequence>
<gene>
    <name evidence="2" type="ORF">TL08_02100</name>
</gene>
<dbReference type="GO" id="GO:0005737">
    <property type="term" value="C:cytoplasm"/>
    <property type="evidence" value="ECO:0007669"/>
    <property type="project" value="TreeGrafter"/>
</dbReference>
<dbReference type="EMBL" id="CP014859">
    <property type="protein sequence ID" value="AOS61258.1"/>
    <property type="molecule type" value="Genomic_DNA"/>
</dbReference>
<reference evidence="3" key="1">
    <citation type="submission" date="2016-03" db="EMBL/GenBank/DDBJ databases">
        <title>Complete genome sequence of the type strain Actinoalloteichus hymeniacidonis DSM 45092.</title>
        <authorList>
            <person name="Schaffert L."/>
            <person name="Albersmeier A."/>
            <person name="Winkler A."/>
            <person name="Kalinowski J."/>
            <person name="Zotchev S."/>
            <person name="Ruckert C."/>
        </authorList>
    </citation>
    <scope>NUCLEOTIDE SEQUENCE [LARGE SCALE GENOMIC DNA]</scope>
    <source>
        <strain evidence="3">HPA177(T) (DSM 45092(T))</strain>
    </source>
</reference>
<dbReference type="Proteomes" id="UP000095210">
    <property type="component" value="Chromosome"/>
</dbReference>
<evidence type="ECO:0000313" key="2">
    <source>
        <dbReference type="EMBL" id="AOS61258.1"/>
    </source>
</evidence>